<dbReference type="STRING" id="84724.SAMN04488564_112234"/>
<dbReference type="AlphaFoldDB" id="A0A1I6FE31"/>
<gene>
    <name evidence="10" type="ORF">SAMN04488564_112234</name>
</gene>
<dbReference type="InterPro" id="IPR029058">
    <property type="entry name" value="AB_hydrolase_fold"/>
</dbReference>
<feature type="domain" description="Peptidase S9A N-terminal" evidence="9">
    <location>
        <begin position="12"/>
        <end position="421"/>
    </location>
</feature>
<sequence>MPPRQYPDATPEDPVERPHGLHVRDPYRWLEDPTDPRTLRWLAAQEALFQAERAGWPDADRWHEQVAALSAQDRVMTPKVRGERVFVPRRRAGQELPVLFVQDGGVERILLDPNTLEPVGRATLEAWQPSPAGDRVAYQISHDGTEDSLLFVLDVATGLVVDGPVDRIRGRTVGWLPGGELLYYIRCLPPVVGDGDTRYHRRVWLHKVGAAPDADVLVFGEGRSKAQFYSVAVSGDGRWLTITATEGTAPATDVYLADLSASPPDRPDLRPVQRGGARTRPHTAAGTGPDDVVWLRTDQGAPYGRVVACSPAHPTADAWRQVVAERPGVVLTDFAVLRGSELARPLGLAAWLSHSTAEITVHDLVGGRRVGTVPLPGAGTIGDLSVRPEGGHEAWFAYTDFGTPPQVMHYDARTGRTSVWARGDNRAGEYGVTSKQETFTSRDGTTVRMFVVSAAGRPDRPRPAILYGYGGFGTPVSAKFSSEALAWVRAGGIFAAACVRGGGDEGEQWHRAGRGEHKQNSFDDFTAAAEHLVAEGWTEPGRLGIMGISNGGLLVGGAITQHPEKYAAAVCMSPLLDMARFELSGLGPSWVPEYGSAGDPDQLRTLLSYSPYHHVRLGTSYPAVLFTVADGDTRVDPLHARKMCAALQHATAGDRPVLFWLERGVGHGSRAASRRAELYGQALAFLGAQLGLPALRGGT</sequence>
<dbReference type="Pfam" id="PF00326">
    <property type="entry name" value="Peptidase_S9"/>
    <property type="match status" value="1"/>
</dbReference>
<evidence type="ECO:0000256" key="2">
    <source>
        <dbReference type="ARBA" id="ARBA00005228"/>
    </source>
</evidence>
<dbReference type="OrthoDB" id="9801421at2"/>
<dbReference type="Pfam" id="PF02897">
    <property type="entry name" value="Peptidase_S9_N"/>
    <property type="match status" value="1"/>
</dbReference>
<dbReference type="InterPro" id="IPR023302">
    <property type="entry name" value="Pept_S9A_N"/>
</dbReference>
<dbReference type="EMBL" id="FOYL01000012">
    <property type="protein sequence ID" value="SFR28123.1"/>
    <property type="molecule type" value="Genomic_DNA"/>
</dbReference>
<evidence type="ECO:0000256" key="1">
    <source>
        <dbReference type="ARBA" id="ARBA00001070"/>
    </source>
</evidence>
<evidence type="ECO:0000313" key="10">
    <source>
        <dbReference type="EMBL" id="SFR28123.1"/>
    </source>
</evidence>
<dbReference type="PRINTS" id="PR00862">
    <property type="entry name" value="PROLIGOPTASE"/>
</dbReference>
<evidence type="ECO:0000256" key="5">
    <source>
        <dbReference type="ARBA" id="ARBA00022801"/>
    </source>
</evidence>
<organism evidence="10 11">
    <name type="scientific">Lentzea waywayandensis</name>
    <dbReference type="NCBI Taxonomy" id="84724"/>
    <lineage>
        <taxon>Bacteria</taxon>
        <taxon>Bacillati</taxon>
        <taxon>Actinomycetota</taxon>
        <taxon>Actinomycetes</taxon>
        <taxon>Pseudonocardiales</taxon>
        <taxon>Pseudonocardiaceae</taxon>
        <taxon>Lentzea</taxon>
    </lineage>
</organism>
<dbReference type="SUPFAM" id="SSF53474">
    <property type="entry name" value="alpha/beta-Hydrolases"/>
    <property type="match status" value="1"/>
</dbReference>
<dbReference type="Proteomes" id="UP000198583">
    <property type="component" value="Unassembled WGS sequence"/>
</dbReference>
<dbReference type="Gene3D" id="2.130.10.120">
    <property type="entry name" value="Prolyl oligopeptidase, N-terminal domain"/>
    <property type="match status" value="1"/>
</dbReference>
<comment type="catalytic activity">
    <reaction evidence="1">
        <text>Hydrolysis of Pro-|-Xaa &gt;&gt; Ala-|-Xaa in oligopeptides.</text>
        <dbReference type="EC" id="3.4.21.26"/>
    </reaction>
</comment>
<dbReference type="GO" id="GO:0004252">
    <property type="term" value="F:serine-type endopeptidase activity"/>
    <property type="evidence" value="ECO:0007669"/>
    <property type="project" value="UniProtKB-EC"/>
</dbReference>
<evidence type="ECO:0000259" key="9">
    <source>
        <dbReference type="Pfam" id="PF02897"/>
    </source>
</evidence>
<feature type="domain" description="Peptidase S9 prolyl oligopeptidase catalytic" evidence="8">
    <location>
        <begin position="479"/>
        <end position="691"/>
    </location>
</feature>
<keyword evidence="6" id="KW-0720">Serine protease</keyword>
<reference evidence="11" key="1">
    <citation type="submission" date="2016-10" db="EMBL/GenBank/DDBJ databases">
        <authorList>
            <person name="Varghese N."/>
            <person name="Submissions S."/>
        </authorList>
    </citation>
    <scope>NUCLEOTIDE SEQUENCE [LARGE SCALE GENOMIC DNA]</scope>
    <source>
        <strain evidence="11">DSM 44232</strain>
    </source>
</reference>
<dbReference type="EC" id="3.4.21.26" evidence="3"/>
<protein>
    <recommendedName>
        <fullName evidence="3">prolyl oligopeptidase</fullName>
        <ecNumber evidence="3">3.4.21.26</ecNumber>
    </recommendedName>
</protein>
<dbReference type="RefSeq" id="WP_093603834.1">
    <property type="nucleotide sequence ID" value="NZ_FOYL01000012.1"/>
</dbReference>
<name>A0A1I6FE31_9PSEU</name>
<keyword evidence="11" id="KW-1185">Reference proteome</keyword>
<dbReference type="InterPro" id="IPR002471">
    <property type="entry name" value="Pept_S9_AS"/>
</dbReference>
<keyword evidence="4" id="KW-0645">Protease</keyword>
<evidence type="ECO:0000256" key="7">
    <source>
        <dbReference type="SAM" id="MobiDB-lite"/>
    </source>
</evidence>
<dbReference type="InterPro" id="IPR001375">
    <property type="entry name" value="Peptidase_S9_cat"/>
</dbReference>
<comment type="similarity">
    <text evidence="2">Belongs to the peptidase S9A family.</text>
</comment>
<feature type="region of interest" description="Disordered" evidence="7">
    <location>
        <begin position="260"/>
        <end position="292"/>
    </location>
</feature>
<evidence type="ECO:0000259" key="8">
    <source>
        <dbReference type="Pfam" id="PF00326"/>
    </source>
</evidence>
<dbReference type="InterPro" id="IPR051167">
    <property type="entry name" value="Prolyl_oligopep/macrocyclase"/>
</dbReference>
<dbReference type="PANTHER" id="PTHR42881">
    <property type="entry name" value="PROLYL ENDOPEPTIDASE"/>
    <property type="match status" value="1"/>
</dbReference>
<evidence type="ECO:0000256" key="6">
    <source>
        <dbReference type="ARBA" id="ARBA00022825"/>
    </source>
</evidence>
<accession>A0A1I6FE31</accession>
<dbReference type="PANTHER" id="PTHR42881:SF2">
    <property type="entry name" value="PROLYL ENDOPEPTIDASE"/>
    <property type="match status" value="1"/>
</dbReference>
<evidence type="ECO:0000256" key="3">
    <source>
        <dbReference type="ARBA" id="ARBA00011897"/>
    </source>
</evidence>
<dbReference type="PROSITE" id="PS00708">
    <property type="entry name" value="PRO_ENDOPEP_SER"/>
    <property type="match status" value="1"/>
</dbReference>
<dbReference type="SUPFAM" id="SSF50993">
    <property type="entry name" value="Peptidase/esterase 'gauge' domain"/>
    <property type="match status" value="1"/>
</dbReference>
<dbReference type="GO" id="GO:0005829">
    <property type="term" value="C:cytosol"/>
    <property type="evidence" value="ECO:0007669"/>
    <property type="project" value="TreeGrafter"/>
</dbReference>
<dbReference type="GO" id="GO:0070012">
    <property type="term" value="F:oligopeptidase activity"/>
    <property type="evidence" value="ECO:0007669"/>
    <property type="project" value="TreeGrafter"/>
</dbReference>
<dbReference type="GO" id="GO:0006508">
    <property type="term" value="P:proteolysis"/>
    <property type="evidence" value="ECO:0007669"/>
    <property type="project" value="UniProtKB-KW"/>
</dbReference>
<dbReference type="InterPro" id="IPR002470">
    <property type="entry name" value="Peptidase_S9A"/>
</dbReference>
<keyword evidence="5" id="KW-0378">Hydrolase</keyword>
<feature type="region of interest" description="Disordered" evidence="7">
    <location>
        <begin position="1"/>
        <end position="20"/>
    </location>
</feature>
<evidence type="ECO:0000256" key="4">
    <source>
        <dbReference type="ARBA" id="ARBA00022670"/>
    </source>
</evidence>
<evidence type="ECO:0000313" key="11">
    <source>
        <dbReference type="Proteomes" id="UP000198583"/>
    </source>
</evidence>
<dbReference type="Gene3D" id="3.40.50.1820">
    <property type="entry name" value="alpha/beta hydrolase"/>
    <property type="match status" value="1"/>
</dbReference>
<proteinExistence type="inferred from homology"/>